<evidence type="ECO:0000256" key="18">
    <source>
        <dbReference type="HAMAP-Rule" id="MF_01966"/>
    </source>
</evidence>
<dbReference type="Proteomes" id="UP001057753">
    <property type="component" value="Unassembled WGS sequence"/>
</dbReference>
<evidence type="ECO:0000259" key="21">
    <source>
        <dbReference type="PROSITE" id="PS51385"/>
    </source>
</evidence>
<dbReference type="GO" id="GO:0052856">
    <property type="term" value="F:NAD(P)HX epimerase activity"/>
    <property type="evidence" value="ECO:0007669"/>
    <property type="project" value="UniProtKB-UniRule"/>
</dbReference>
<feature type="binding site" evidence="17">
    <location>
        <position position="447"/>
    </location>
    <ligand>
        <name>AMP</name>
        <dbReference type="ChEBI" id="CHEBI:456215"/>
    </ligand>
</feature>
<evidence type="ECO:0000259" key="20">
    <source>
        <dbReference type="PROSITE" id="PS51383"/>
    </source>
</evidence>
<feature type="binding site" evidence="18">
    <location>
        <position position="160"/>
    </location>
    <ligand>
        <name>(6S)-NADPHX</name>
        <dbReference type="ChEBI" id="CHEBI:64076"/>
    </ligand>
</feature>
<dbReference type="PANTHER" id="PTHR12592:SF0">
    <property type="entry name" value="ATP-DEPENDENT (S)-NAD(P)H-HYDRATE DEHYDRATASE"/>
    <property type="match status" value="1"/>
</dbReference>
<evidence type="ECO:0000256" key="8">
    <source>
        <dbReference type="ARBA" id="ARBA00022857"/>
    </source>
</evidence>
<evidence type="ECO:0000256" key="15">
    <source>
        <dbReference type="ARBA" id="ARBA00048238"/>
    </source>
</evidence>
<dbReference type="InterPro" id="IPR004443">
    <property type="entry name" value="YjeF_N_dom"/>
</dbReference>
<dbReference type="Pfam" id="PF01256">
    <property type="entry name" value="Carb_kinase"/>
    <property type="match status" value="1"/>
</dbReference>
<comment type="cofactor">
    <cofactor evidence="17">
        <name>Mg(2+)</name>
        <dbReference type="ChEBI" id="CHEBI:18420"/>
    </cofactor>
</comment>
<keyword evidence="11 18" id="KW-0413">Isomerase</keyword>
<comment type="catalytic activity">
    <reaction evidence="15 17 19">
        <text>(6S)-NADHX + ADP = AMP + phosphate + NADH + H(+)</text>
        <dbReference type="Rhea" id="RHEA:32223"/>
        <dbReference type="ChEBI" id="CHEBI:15378"/>
        <dbReference type="ChEBI" id="CHEBI:43474"/>
        <dbReference type="ChEBI" id="CHEBI:57945"/>
        <dbReference type="ChEBI" id="CHEBI:64074"/>
        <dbReference type="ChEBI" id="CHEBI:456215"/>
        <dbReference type="ChEBI" id="CHEBI:456216"/>
        <dbReference type="EC" id="4.2.1.136"/>
    </reaction>
</comment>
<feature type="domain" description="YjeF N-terminal" evidence="21">
    <location>
        <begin position="9"/>
        <end position="217"/>
    </location>
</feature>
<dbReference type="NCBIfam" id="TIGR00196">
    <property type="entry name" value="yjeF_cterm"/>
    <property type="match status" value="1"/>
</dbReference>
<feature type="binding site" evidence="17">
    <location>
        <position position="330"/>
    </location>
    <ligand>
        <name>(6S)-NADPHX</name>
        <dbReference type="ChEBI" id="CHEBI:64076"/>
    </ligand>
</feature>
<dbReference type="CDD" id="cd01171">
    <property type="entry name" value="YXKO-related"/>
    <property type="match status" value="1"/>
</dbReference>
<keyword evidence="9 18" id="KW-0630">Potassium</keyword>
<dbReference type="GO" id="GO:0046872">
    <property type="term" value="F:metal ion binding"/>
    <property type="evidence" value="ECO:0007669"/>
    <property type="project" value="UniProtKB-UniRule"/>
</dbReference>
<sequence>MYVVTGEEMHRIDRYTMDEIGLSEHTLMENAGQAVVRQLEVMVEQNAHFLVLIGAGNNGGDGFVISRCLQEKGYRVETWVIPPASRIKGTAAHHKHIYEQCGYSFKDYESNNQLFREALASKNIIIDALLGTGVTGELRSPYDHVIRLVNESGNQVISVDIPSGLPSAEGGHYTEVIKANDTITLQSLKLSACLYPEGAYYGQVTSVDIGIPNRAFIEQRVTRQLILQERVRATLATRDVNTHKGGAGKALVLGGSSAMTGAPIMTTKSCLRSGAGLVTMAVPESIHHVVTQHVIESMFASLKDDQGEILNEALKQINWAEFDGIALGPGMGRKHRLSLFEQFKDIQSYLVIDADGLYHLQKELASWRGEHRLGPTIITPHSGEMARLTGCSVEEIETHRFSISKAFAKDYNMYVVLKGPHTIVTTPSGKQWVNTTGNASLAKGGTGDMLTGMILGFLLQHQKIEDALCNAVYVHGKAADHLLETHDIFSVNATDLISVLPKVLKSLRY</sequence>
<dbReference type="EMBL" id="JABXYM010000001">
    <property type="protein sequence ID" value="MCR6097804.1"/>
    <property type="molecule type" value="Genomic_DNA"/>
</dbReference>
<feature type="binding site" evidence="18">
    <location>
        <position position="142"/>
    </location>
    <ligand>
        <name>(6S)-NADPHX</name>
        <dbReference type="ChEBI" id="CHEBI:64076"/>
    </ligand>
</feature>
<comment type="function">
    <text evidence="14 19">Bifunctional enzyme that catalyzes the epimerization of the S- and R-forms of NAD(P)HX and the dehydration of the S-form of NAD(P)HX at the expense of ADP, which is converted to AMP. This allows the repair of both epimers of NAD(P)HX, a damaged form of NAD(P)H that is a result of enzymatic or heat-dependent hydration.</text>
</comment>
<keyword evidence="13" id="KW-0511">Multifunctional enzyme</keyword>
<dbReference type="PROSITE" id="PS51383">
    <property type="entry name" value="YJEF_C_3"/>
    <property type="match status" value="1"/>
</dbReference>
<dbReference type="PIRSF" id="PIRSF017184">
    <property type="entry name" value="Nnr"/>
    <property type="match status" value="1"/>
</dbReference>
<feature type="binding site" evidence="18">
    <location>
        <position position="58"/>
    </location>
    <ligand>
        <name>K(+)</name>
        <dbReference type="ChEBI" id="CHEBI:29103"/>
    </ligand>
</feature>
<feature type="binding site" evidence="17">
    <location>
        <begin position="418"/>
        <end position="422"/>
    </location>
    <ligand>
        <name>AMP</name>
        <dbReference type="ChEBI" id="CHEBI:456215"/>
    </ligand>
</feature>
<dbReference type="SUPFAM" id="SSF53613">
    <property type="entry name" value="Ribokinase-like"/>
    <property type="match status" value="1"/>
</dbReference>
<evidence type="ECO:0000256" key="17">
    <source>
        <dbReference type="HAMAP-Rule" id="MF_01965"/>
    </source>
</evidence>
<dbReference type="GO" id="GO:0005524">
    <property type="term" value="F:ATP binding"/>
    <property type="evidence" value="ECO:0007669"/>
    <property type="project" value="UniProtKB-UniRule"/>
</dbReference>
<evidence type="ECO:0000256" key="10">
    <source>
        <dbReference type="ARBA" id="ARBA00023027"/>
    </source>
</evidence>
<dbReference type="GO" id="GO:0046496">
    <property type="term" value="P:nicotinamide nucleotide metabolic process"/>
    <property type="evidence" value="ECO:0007669"/>
    <property type="project" value="UniProtKB-UniRule"/>
</dbReference>
<dbReference type="Gene3D" id="3.40.50.10260">
    <property type="entry name" value="YjeF N-terminal domain"/>
    <property type="match status" value="1"/>
</dbReference>
<evidence type="ECO:0000313" key="22">
    <source>
        <dbReference type="EMBL" id="MCR6097804.1"/>
    </source>
</evidence>
<dbReference type="HAMAP" id="MF_01965">
    <property type="entry name" value="NADHX_dehydratase"/>
    <property type="match status" value="1"/>
</dbReference>
<proteinExistence type="inferred from homology"/>
<comment type="subunit">
    <text evidence="17">Homotetramer.</text>
</comment>
<evidence type="ECO:0000256" key="4">
    <source>
        <dbReference type="ARBA" id="ARBA00009524"/>
    </source>
</evidence>
<dbReference type="InterPro" id="IPR030677">
    <property type="entry name" value="Nnr"/>
</dbReference>
<evidence type="ECO:0000256" key="14">
    <source>
        <dbReference type="ARBA" id="ARBA00025153"/>
    </source>
</evidence>
<keyword evidence="8 17" id="KW-0521">NADP</keyword>
<feature type="binding site" evidence="18">
    <location>
        <begin position="57"/>
        <end position="61"/>
    </location>
    <ligand>
        <name>(6S)-NADPHX</name>
        <dbReference type="ChEBI" id="CHEBI:64076"/>
    </ligand>
</feature>
<evidence type="ECO:0000256" key="2">
    <source>
        <dbReference type="ARBA" id="ARBA00000909"/>
    </source>
</evidence>
<evidence type="ECO:0000256" key="11">
    <source>
        <dbReference type="ARBA" id="ARBA00023235"/>
    </source>
</evidence>
<dbReference type="SUPFAM" id="SSF64153">
    <property type="entry name" value="YjeF N-terminal domain-like"/>
    <property type="match status" value="1"/>
</dbReference>
<evidence type="ECO:0000256" key="9">
    <source>
        <dbReference type="ARBA" id="ARBA00022958"/>
    </source>
</evidence>
<dbReference type="EC" id="5.1.99.6" evidence="19"/>
<feature type="binding site" evidence="18">
    <location>
        <position position="127"/>
    </location>
    <ligand>
        <name>K(+)</name>
        <dbReference type="ChEBI" id="CHEBI:29103"/>
    </ligand>
</feature>
<reference evidence="22" key="1">
    <citation type="submission" date="2020-06" db="EMBL/GenBank/DDBJ databases">
        <title>Insight into the genomes of haloalkaliphilic bacilli from Kenyan soda lakes.</title>
        <authorList>
            <person name="Mwirichia R."/>
            <person name="Villamizar G.C."/>
            <person name="Poehlein A."/>
            <person name="Mugweru J."/>
            <person name="Kipnyargis A."/>
            <person name="Kiplimo D."/>
            <person name="Orwa P."/>
            <person name="Daniel R."/>
        </authorList>
    </citation>
    <scope>NUCLEOTIDE SEQUENCE</scope>
    <source>
        <strain evidence="22">B1096_S55</strain>
    </source>
</reference>
<evidence type="ECO:0000313" key="23">
    <source>
        <dbReference type="Proteomes" id="UP001057753"/>
    </source>
</evidence>
<comment type="function">
    <text evidence="17">Catalyzes the dehydration of the S-form of NAD(P)HX at the expense of ADP, which is converted to AMP. Together with NAD(P)HX epimerase, which catalyzes the epimerization of the S- and R-forms, the enzyme allows the repair of both epimers of NAD(P)HX, a damaged form of NAD(P)H that is a result of enzymatic or heat-dependent hydration.</text>
</comment>
<evidence type="ECO:0000256" key="3">
    <source>
        <dbReference type="ARBA" id="ARBA00006001"/>
    </source>
</evidence>
<keyword evidence="23" id="KW-1185">Reference proteome</keyword>
<feature type="binding site" evidence="17">
    <location>
        <position position="381"/>
    </location>
    <ligand>
        <name>(6S)-NADPHX</name>
        <dbReference type="ChEBI" id="CHEBI:64076"/>
    </ligand>
</feature>
<dbReference type="RefSeq" id="WP_257822177.1">
    <property type="nucleotide sequence ID" value="NZ_JABXYM010000001.1"/>
</dbReference>
<keyword evidence="10 17" id="KW-0520">NAD</keyword>
<evidence type="ECO:0000256" key="16">
    <source>
        <dbReference type="ARBA" id="ARBA00049209"/>
    </source>
</evidence>
<name>A0A9Q4G0G5_SALAG</name>
<dbReference type="Pfam" id="PF03853">
    <property type="entry name" value="YjeF_N"/>
    <property type="match status" value="1"/>
</dbReference>
<dbReference type="EC" id="4.2.1.136" evidence="19"/>
<organism evidence="22 23">
    <name type="scientific">Salipaludibacillus agaradhaerens</name>
    <name type="common">Bacillus agaradhaerens</name>
    <dbReference type="NCBI Taxonomy" id="76935"/>
    <lineage>
        <taxon>Bacteria</taxon>
        <taxon>Bacillati</taxon>
        <taxon>Bacillota</taxon>
        <taxon>Bacilli</taxon>
        <taxon>Bacillales</taxon>
        <taxon>Bacillaceae</taxon>
    </lineage>
</organism>
<feature type="binding site" evidence="17">
    <location>
        <position position="262"/>
    </location>
    <ligand>
        <name>(6S)-NADPHX</name>
        <dbReference type="ChEBI" id="CHEBI:64076"/>
    </ligand>
</feature>
<comment type="caution">
    <text evidence="22">The sequence shown here is derived from an EMBL/GenBank/DDBJ whole genome shotgun (WGS) entry which is preliminary data.</text>
</comment>
<evidence type="ECO:0000256" key="7">
    <source>
        <dbReference type="ARBA" id="ARBA00022840"/>
    </source>
</evidence>
<protein>
    <recommendedName>
        <fullName evidence="19">Bifunctional NAD(P)H-hydrate repair enzyme</fullName>
    </recommendedName>
    <alternativeName>
        <fullName evidence="19">Nicotinamide nucleotide repair protein</fullName>
    </alternativeName>
    <domain>
        <recommendedName>
            <fullName evidence="19">ADP-dependent (S)-NAD(P)H-hydrate dehydratase</fullName>
            <ecNumber evidence="19">4.2.1.136</ecNumber>
        </recommendedName>
        <alternativeName>
            <fullName evidence="19">ADP-dependent NAD(P)HX dehydratase</fullName>
        </alternativeName>
    </domain>
    <domain>
        <recommendedName>
            <fullName evidence="19">NAD(P)H-hydrate epimerase</fullName>
            <ecNumber evidence="19">5.1.99.6</ecNumber>
        </recommendedName>
    </domain>
</protein>
<keyword evidence="5 18" id="KW-0479">Metal-binding</keyword>
<comment type="similarity">
    <text evidence="4 19">In the C-terminal section; belongs to the NnrD/CARKD family.</text>
</comment>
<evidence type="ECO:0000256" key="6">
    <source>
        <dbReference type="ARBA" id="ARBA00022741"/>
    </source>
</evidence>
<evidence type="ECO:0000256" key="13">
    <source>
        <dbReference type="ARBA" id="ARBA00023268"/>
    </source>
</evidence>
<gene>
    <name evidence="18" type="primary">nnrE</name>
    <name evidence="17" type="synonym">nnrD</name>
    <name evidence="22" type="ORF">HXA33_14805</name>
</gene>
<dbReference type="InterPro" id="IPR036652">
    <property type="entry name" value="YjeF_N_dom_sf"/>
</dbReference>
<comment type="similarity">
    <text evidence="18">Belongs to the NnrE/AIBP family.</text>
</comment>
<dbReference type="Gene3D" id="3.40.1190.20">
    <property type="match status" value="1"/>
</dbReference>
<dbReference type="AlphaFoldDB" id="A0A9Q4G0G5"/>
<dbReference type="PANTHER" id="PTHR12592">
    <property type="entry name" value="ATP-DEPENDENT (S)-NAD(P)H-HYDRATE DEHYDRATASE FAMILY MEMBER"/>
    <property type="match status" value="1"/>
</dbReference>
<dbReference type="HAMAP" id="MF_01966">
    <property type="entry name" value="NADHX_epimerase"/>
    <property type="match status" value="1"/>
</dbReference>
<evidence type="ECO:0000256" key="5">
    <source>
        <dbReference type="ARBA" id="ARBA00022723"/>
    </source>
</evidence>
<dbReference type="NCBIfam" id="TIGR00197">
    <property type="entry name" value="yjeF_nterm"/>
    <property type="match status" value="1"/>
</dbReference>
<feature type="domain" description="YjeF C-terminal" evidence="20">
    <location>
        <begin position="227"/>
        <end position="507"/>
    </location>
</feature>
<comment type="similarity">
    <text evidence="17">Belongs to the NnrD/CARKD family.</text>
</comment>
<feature type="binding site" evidence="17">
    <location>
        <position position="448"/>
    </location>
    <ligand>
        <name>(6S)-NADPHX</name>
        <dbReference type="ChEBI" id="CHEBI:64076"/>
    </ligand>
</feature>
<dbReference type="InterPro" id="IPR029056">
    <property type="entry name" value="Ribokinase-like"/>
</dbReference>
<keyword evidence="7 17" id="KW-0067">ATP-binding</keyword>
<evidence type="ECO:0000256" key="19">
    <source>
        <dbReference type="PIRNR" id="PIRNR017184"/>
    </source>
</evidence>
<keyword evidence="6 17" id="KW-0547">Nucleotide-binding</keyword>
<comment type="catalytic activity">
    <reaction evidence="1 18 19">
        <text>(6R)-NADHX = (6S)-NADHX</text>
        <dbReference type="Rhea" id="RHEA:32215"/>
        <dbReference type="ChEBI" id="CHEBI:64074"/>
        <dbReference type="ChEBI" id="CHEBI:64075"/>
        <dbReference type="EC" id="5.1.99.6"/>
    </reaction>
</comment>
<evidence type="ECO:0000256" key="12">
    <source>
        <dbReference type="ARBA" id="ARBA00023239"/>
    </source>
</evidence>
<dbReference type="GO" id="GO:0052855">
    <property type="term" value="F:ADP-dependent NAD(P)H-hydrate dehydratase activity"/>
    <property type="evidence" value="ECO:0007669"/>
    <property type="project" value="UniProtKB-UniRule"/>
</dbReference>
<feature type="binding site" evidence="18">
    <location>
        <begin position="131"/>
        <end position="137"/>
    </location>
    <ligand>
        <name>(6S)-NADPHX</name>
        <dbReference type="ChEBI" id="CHEBI:64076"/>
    </ligand>
</feature>
<evidence type="ECO:0000256" key="1">
    <source>
        <dbReference type="ARBA" id="ARBA00000013"/>
    </source>
</evidence>
<feature type="binding site" evidence="18">
    <location>
        <position position="163"/>
    </location>
    <ligand>
        <name>K(+)</name>
        <dbReference type="ChEBI" id="CHEBI:29103"/>
    </ligand>
</feature>
<comment type="cofactor">
    <cofactor evidence="18 19">
        <name>K(+)</name>
        <dbReference type="ChEBI" id="CHEBI:29103"/>
    </cofactor>
    <text evidence="18 19">Binds 1 potassium ion per subunit.</text>
</comment>
<accession>A0A9Q4G0G5</accession>
<comment type="similarity">
    <text evidence="3 19">In the N-terminal section; belongs to the NnrE/AIBP family.</text>
</comment>
<dbReference type="GO" id="GO:0110051">
    <property type="term" value="P:metabolite repair"/>
    <property type="evidence" value="ECO:0007669"/>
    <property type="project" value="TreeGrafter"/>
</dbReference>
<comment type="catalytic activity">
    <reaction evidence="16 17 19">
        <text>(6S)-NADPHX + ADP = AMP + phosphate + NADPH + H(+)</text>
        <dbReference type="Rhea" id="RHEA:32235"/>
        <dbReference type="ChEBI" id="CHEBI:15378"/>
        <dbReference type="ChEBI" id="CHEBI:43474"/>
        <dbReference type="ChEBI" id="CHEBI:57783"/>
        <dbReference type="ChEBI" id="CHEBI:64076"/>
        <dbReference type="ChEBI" id="CHEBI:456215"/>
        <dbReference type="ChEBI" id="CHEBI:456216"/>
        <dbReference type="EC" id="4.2.1.136"/>
    </reaction>
</comment>
<comment type="catalytic activity">
    <reaction evidence="2 18 19">
        <text>(6R)-NADPHX = (6S)-NADPHX</text>
        <dbReference type="Rhea" id="RHEA:32227"/>
        <dbReference type="ChEBI" id="CHEBI:64076"/>
        <dbReference type="ChEBI" id="CHEBI:64077"/>
        <dbReference type="EC" id="5.1.99.6"/>
    </reaction>
</comment>
<dbReference type="InterPro" id="IPR000631">
    <property type="entry name" value="CARKD"/>
</dbReference>
<comment type="function">
    <text evidence="18">Catalyzes the epimerization of the S- and R-forms of NAD(P)HX, a damaged form of NAD(P)H that is a result of enzymatic or heat-dependent hydration. This is a prerequisite for the S-specific NAD(P)H-hydrate dehydratase to allow the repair of both epimers of NAD(P)HX.</text>
</comment>
<dbReference type="PROSITE" id="PS51385">
    <property type="entry name" value="YJEF_N"/>
    <property type="match status" value="1"/>
</dbReference>
<keyword evidence="12 17" id="KW-0456">Lyase</keyword>